<dbReference type="PANTHER" id="PTHR33695:SF1">
    <property type="entry name" value="LIPOPROTEIN SIGNAL PEPTIDASE"/>
    <property type="match status" value="1"/>
</dbReference>
<dbReference type="GO" id="GO:0004190">
    <property type="term" value="F:aspartic-type endopeptidase activity"/>
    <property type="evidence" value="ECO:0007669"/>
    <property type="project" value="UniProtKB-UniRule"/>
</dbReference>
<evidence type="ECO:0000256" key="2">
    <source>
        <dbReference type="ARBA" id="ARBA00022475"/>
    </source>
</evidence>
<proteinExistence type="inferred from homology"/>
<organism evidence="11 12">
    <name type="scientific">Rhizobium subbaraonis</name>
    <dbReference type="NCBI Taxonomy" id="908946"/>
    <lineage>
        <taxon>Bacteria</taxon>
        <taxon>Pseudomonadati</taxon>
        <taxon>Pseudomonadota</taxon>
        <taxon>Alphaproteobacteria</taxon>
        <taxon>Hyphomicrobiales</taxon>
        <taxon>Rhizobiaceae</taxon>
        <taxon>Rhizobium/Agrobacterium group</taxon>
        <taxon>Rhizobium</taxon>
    </lineage>
</organism>
<protein>
    <recommendedName>
        <fullName evidence="9">Lipoprotein signal peptidase</fullName>
        <ecNumber evidence="9">3.4.23.36</ecNumber>
    </recommendedName>
    <alternativeName>
        <fullName evidence="9">Prolipoprotein signal peptidase</fullName>
    </alternativeName>
    <alternativeName>
        <fullName evidence="9">Signal peptidase II</fullName>
        <shortName evidence="9">SPase II</shortName>
    </alternativeName>
</protein>
<keyword evidence="4 9" id="KW-0812">Transmembrane</keyword>
<comment type="catalytic activity">
    <reaction evidence="9">
        <text>Release of signal peptides from bacterial membrane prolipoproteins. Hydrolyzes -Xaa-Yaa-Zaa-|-(S,diacylglyceryl)Cys-, in which Xaa is hydrophobic (preferably Leu), and Yaa (Ala or Ser) and Zaa (Gly or Ala) have small, neutral side chains.</text>
        <dbReference type="EC" id="3.4.23.36"/>
    </reaction>
</comment>
<evidence type="ECO:0000256" key="1">
    <source>
        <dbReference type="ARBA" id="ARBA00006139"/>
    </source>
</evidence>
<dbReference type="Proteomes" id="UP000219167">
    <property type="component" value="Unassembled WGS sequence"/>
</dbReference>
<evidence type="ECO:0000256" key="6">
    <source>
        <dbReference type="ARBA" id="ARBA00022801"/>
    </source>
</evidence>
<evidence type="ECO:0000256" key="3">
    <source>
        <dbReference type="ARBA" id="ARBA00022670"/>
    </source>
</evidence>
<dbReference type="AlphaFoldDB" id="A0A285UU28"/>
<evidence type="ECO:0000256" key="4">
    <source>
        <dbReference type="ARBA" id="ARBA00022692"/>
    </source>
</evidence>
<evidence type="ECO:0000313" key="11">
    <source>
        <dbReference type="EMBL" id="SOC44888.1"/>
    </source>
</evidence>
<evidence type="ECO:0000256" key="5">
    <source>
        <dbReference type="ARBA" id="ARBA00022750"/>
    </source>
</evidence>
<comment type="pathway">
    <text evidence="9">Protein modification; lipoprotein biosynthesis (signal peptide cleavage).</text>
</comment>
<dbReference type="Pfam" id="PF01252">
    <property type="entry name" value="Peptidase_A8"/>
    <property type="match status" value="1"/>
</dbReference>
<keyword evidence="12" id="KW-1185">Reference proteome</keyword>
<dbReference type="UniPathway" id="UPA00665"/>
<feature type="active site" evidence="9">
    <location>
        <position position="129"/>
    </location>
</feature>
<dbReference type="EMBL" id="OBQD01000013">
    <property type="protein sequence ID" value="SOC44888.1"/>
    <property type="molecule type" value="Genomic_DNA"/>
</dbReference>
<comment type="caution">
    <text evidence="9">Lacks conserved residue(s) required for the propagation of feature annotation.</text>
</comment>
<dbReference type="HAMAP" id="MF_00161">
    <property type="entry name" value="LspA"/>
    <property type="match status" value="1"/>
</dbReference>
<evidence type="ECO:0000256" key="7">
    <source>
        <dbReference type="ARBA" id="ARBA00022989"/>
    </source>
</evidence>
<keyword evidence="6 9" id="KW-0378">Hydrolase</keyword>
<comment type="function">
    <text evidence="9">This protein specifically catalyzes the removal of signal peptides from prolipoproteins.</text>
</comment>
<evidence type="ECO:0000256" key="10">
    <source>
        <dbReference type="RuleBase" id="RU004181"/>
    </source>
</evidence>
<dbReference type="InterPro" id="IPR001872">
    <property type="entry name" value="Peptidase_A8"/>
</dbReference>
<comment type="similarity">
    <text evidence="1 9 10">Belongs to the peptidase A8 family.</text>
</comment>
<feature type="transmembrane region" description="Helical" evidence="9">
    <location>
        <begin position="121"/>
        <end position="145"/>
    </location>
</feature>
<evidence type="ECO:0000313" key="12">
    <source>
        <dbReference type="Proteomes" id="UP000219167"/>
    </source>
</evidence>
<dbReference type="GO" id="GO:0006508">
    <property type="term" value="P:proteolysis"/>
    <property type="evidence" value="ECO:0007669"/>
    <property type="project" value="UniProtKB-KW"/>
</dbReference>
<accession>A0A285UU28</accession>
<dbReference type="PANTHER" id="PTHR33695">
    <property type="entry name" value="LIPOPROTEIN SIGNAL PEPTIDASE"/>
    <property type="match status" value="1"/>
</dbReference>
<evidence type="ECO:0000256" key="8">
    <source>
        <dbReference type="ARBA" id="ARBA00023136"/>
    </source>
</evidence>
<dbReference type="GO" id="GO:0005886">
    <property type="term" value="C:plasma membrane"/>
    <property type="evidence" value="ECO:0007669"/>
    <property type="project" value="UniProtKB-SubCell"/>
</dbReference>
<keyword evidence="5 9" id="KW-0064">Aspartyl protease</keyword>
<feature type="transmembrane region" description="Helical" evidence="9">
    <location>
        <begin position="84"/>
        <end position="101"/>
    </location>
</feature>
<evidence type="ECO:0000256" key="9">
    <source>
        <dbReference type="HAMAP-Rule" id="MF_00161"/>
    </source>
</evidence>
<gene>
    <name evidence="9" type="primary">lspA</name>
    <name evidence="11" type="ORF">SAMN05892877_113145</name>
</gene>
<keyword evidence="8 9" id="KW-0472">Membrane</keyword>
<dbReference type="NCBIfam" id="TIGR00077">
    <property type="entry name" value="lspA"/>
    <property type="match status" value="1"/>
</dbReference>
<dbReference type="PRINTS" id="PR00781">
    <property type="entry name" value="LIPOSIGPTASE"/>
</dbReference>
<keyword evidence="7 9" id="KW-1133">Transmembrane helix</keyword>
<feature type="active site" evidence="9">
    <location>
        <position position="111"/>
    </location>
</feature>
<sequence length="160" mass="17570">MRLGLSVCFIWFVVDQVTKWWIVTHLMHPPRVIPITSFFNIVLGRNTGVSFGLLGDASPWLLVAIAAAIVTMLLIWMRRAESRVSGVALGLISGGAAGNVVDRLRHGGVTDFLDFYLGEWHWPAFNMADVGVVCGAVLLLVESLIFENHVKRDGRDVSPG</sequence>
<keyword evidence="2 9" id="KW-1003">Cell membrane</keyword>
<keyword evidence="3 9" id="KW-0645">Protease</keyword>
<reference evidence="11 12" key="1">
    <citation type="submission" date="2017-08" db="EMBL/GenBank/DDBJ databases">
        <authorList>
            <person name="de Groot N.N."/>
        </authorList>
    </citation>
    <scope>NUCLEOTIDE SEQUENCE [LARGE SCALE GENOMIC DNA]</scope>
    <source>
        <strain evidence="11 12">JC85</strain>
    </source>
</reference>
<name>A0A285UU28_9HYPH</name>
<dbReference type="EC" id="3.4.23.36" evidence="9"/>
<feature type="transmembrane region" description="Helical" evidence="9">
    <location>
        <begin position="57"/>
        <end position="77"/>
    </location>
</feature>
<comment type="subcellular location">
    <subcellularLocation>
        <location evidence="9">Cell membrane</location>
        <topology evidence="9">Multi-pass membrane protein</topology>
    </subcellularLocation>
</comment>